<name>A0A371H8J3_MUCPR</name>
<dbReference type="Proteomes" id="UP000257109">
    <property type="component" value="Unassembled WGS sequence"/>
</dbReference>
<evidence type="ECO:0000313" key="2">
    <source>
        <dbReference type="Proteomes" id="UP000257109"/>
    </source>
</evidence>
<proteinExistence type="predicted"/>
<protein>
    <submittedName>
        <fullName evidence="1">Uncharacterized protein</fullName>
    </submittedName>
</protein>
<dbReference type="AlphaFoldDB" id="A0A371H8J3"/>
<keyword evidence="2" id="KW-1185">Reference proteome</keyword>
<accession>A0A371H8J3</accession>
<comment type="caution">
    <text evidence="1">The sequence shown here is derived from an EMBL/GenBank/DDBJ whole genome shotgun (WGS) entry which is preliminary data.</text>
</comment>
<reference evidence="1" key="1">
    <citation type="submission" date="2018-05" db="EMBL/GenBank/DDBJ databases">
        <title>Draft genome of Mucuna pruriens seed.</title>
        <authorList>
            <person name="Nnadi N.E."/>
            <person name="Vos R."/>
            <person name="Hasami M.H."/>
            <person name="Devisetty U.K."/>
            <person name="Aguiy J.C."/>
        </authorList>
    </citation>
    <scope>NUCLEOTIDE SEQUENCE [LARGE SCALE GENOMIC DNA]</scope>
    <source>
        <strain evidence="1">JCA_2017</strain>
    </source>
</reference>
<organism evidence="1 2">
    <name type="scientific">Mucuna pruriens</name>
    <name type="common">Velvet bean</name>
    <name type="synonym">Dolichos pruriens</name>
    <dbReference type="NCBI Taxonomy" id="157652"/>
    <lineage>
        <taxon>Eukaryota</taxon>
        <taxon>Viridiplantae</taxon>
        <taxon>Streptophyta</taxon>
        <taxon>Embryophyta</taxon>
        <taxon>Tracheophyta</taxon>
        <taxon>Spermatophyta</taxon>
        <taxon>Magnoliopsida</taxon>
        <taxon>eudicotyledons</taxon>
        <taxon>Gunneridae</taxon>
        <taxon>Pentapetalae</taxon>
        <taxon>rosids</taxon>
        <taxon>fabids</taxon>
        <taxon>Fabales</taxon>
        <taxon>Fabaceae</taxon>
        <taxon>Papilionoideae</taxon>
        <taxon>50 kb inversion clade</taxon>
        <taxon>NPAAA clade</taxon>
        <taxon>indigoferoid/millettioid clade</taxon>
        <taxon>Phaseoleae</taxon>
        <taxon>Mucuna</taxon>
    </lineage>
</organism>
<feature type="non-terminal residue" evidence="1">
    <location>
        <position position="1"/>
    </location>
</feature>
<gene>
    <name evidence="1" type="ORF">CR513_17885</name>
</gene>
<evidence type="ECO:0000313" key="1">
    <source>
        <dbReference type="EMBL" id="RDX99107.1"/>
    </source>
</evidence>
<dbReference type="EMBL" id="QJKJ01003303">
    <property type="protein sequence ID" value="RDX99107.1"/>
    <property type="molecule type" value="Genomic_DNA"/>
</dbReference>
<sequence length="156" mass="17726">MWMGKDVLTTGTRNIFRIPVLNYMVTKVLFVVLLSTISSEEEGWLVDAEAINNMTYCSNDFTNSTTPRQTHITNANEVSYPIAGLDTVELSSSNSLSNFDILTKEIIEHGTKRGEVSIIWMTLIQAKSTMCNILMNQNKNYFNYGIVVWVILHMYT</sequence>